<keyword evidence="19" id="KW-1185">Reference proteome</keyword>
<dbReference type="GO" id="GO:0005886">
    <property type="term" value="C:plasma membrane"/>
    <property type="evidence" value="ECO:0007669"/>
    <property type="project" value="UniProtKB-SubCell"/>
</dbReference>
<sequence>MTDNNSQEPRPGAIRRLFKWFRTPIGAVSLGFALVVSFVVGVVFWGGFHWAMEMTNTEKFCVSCHEMKDNVYAEYQGTVHQNNSSGVRATCPDCHVPKEWGPKVIRKIQASKELYGHFITGVIDTPEKFEDHRLYLASRVWTAMKETDSRECRNCHKFDYMDFTQQENRAAENHQKALDTGKTCIDCHQGIAHKLPEGYLDAYKKVSDDH</sequence>
<dbReference type="PANTHER" id="PTHR30333">
    <property type="entry name" value="CYTOCHROME C-TYPE PROTEIN"/>
    <property type="match status" value="1"/>
</dbReference>
<feature type="binding site" description="axial binding residue" evidence="15">
    <location>
        <position position="95"/>
    </location>
    <ligand>
        <name>heme</name>
        <dbReference type="ChEBI" id="CHEBI:30413"/>
        <label>2</label>
    </ligand>
    <ligandPart>
        <name>Fe</name>
        <dbReference type="ChEBI" id="CHEBI:18248"/>
    </ligandPart>
</feature>
<organism evidence="18 19">
    <name type="scientific">Shimia gijangensis</name>
    <dbReference type="NCBI Taxonomy" id="1470563"/>
    <lineage>
        <taxon>Bacteria</taxon>
        <taxon>Pseudomonadati</taxon>
        <taxon>Pseudomonadota</taxon>
        <taxon>Alphaproteobacteria</taxon>
        <taxon>Rhodobacterales</taxon>
        <taxon>Roseobacteraceae</taxon>
    </lineage>
</organism>
<dbReference type="AlphaFoldDB" id="A0A1M6JUB9"/>
<feature type="binding site" description="axial binding residue" evidence="15">
    <location>
        <position position="113"/>
    </location>
    <ligand>
        <name>heme</name>
        <dbReference type="ChEBI" id="CHEBI:30413"/>
        <label>1</label>
    </ligand>
    <ligandPart>
        <name>Fe</name>
        <dbReference type="ChEBI" id="CHEBI:18248"/>
    </ligandPart>
</feature>
<evidence type="ECO:0000256" key="4">
    <source>
        <dbReference type="ARBA" id="ARBA00022475"/>
    </source>
</evidence>
<dbReference type="InterPro" id="IPR051174">
    <property type="entry name" value="Cytochrome_c-type_ET"/>
</dbReference>
<evidence type="ECO:0000256" key="9">
    <source>
        <dbReference type="ARBA" id="ARBA00022989"/>
    </source>
</evidence>
<evidence type="ECO:0000256" key="15">
    <source>
        <dbReference type="PIRSR" id="PIRSR000013-2"/>
    </source>
</evidence>
<dbReference type="RefSeq" id="WP_073252060.1">
    <property type="nucleotide sequence ID" value="NZ_FQZQ01000009.1"/>
</dbReference>
<evidence type="ECO:0000256" key="14">
    <source>
        <dbReference type="PIRSR" id="PIRSR000013-1"/>
    </source>
</evidence>
<feature type="binding site" description="covalent" evidence="14">
    <location>
        <position position="64"/>
    </location>
    <ligand>
        <name>heme</name>
        <dbReference type="ChEBI" id="CHEBI:30413"/>
        <label>1</label>
    </ligand>
</feature>
<keyword evidence="7 13" id="KW-0479">Metal-binding</keyword>
<dbReference type="InterPro" id="IPR038266">
    <property type="entry name" value="NapC/NirT_cytc_sf"/>
</dbReference>
<dbReference type="InterPro" id="IPR005126">
    <property type="entry name" value="NapC/NirT_cyt_c_N"/>
</dbReference>
<feature type="binding site" description="covalent" evidence="14">
    <location>
        <position position="94"/>
    </location>
    <ligand>
        <name>heme</name>
        <dbReference type="ChEBI" id="CHEBI:30413"/>
        <label>2</label>
    </ligand>
</feature>
<keyword evidence="3 13" id="KW-0813">Transport</keyword>
<feature type="domain" description="NapC/NirT cytochrome c N-terminal" evidence="17">
    <location>
        <begin position="28"/>
        <end position="197"/>
    </location>
</feature>
<dbReference type="Pfam" id="PF03264">
    <property type="entry name" value="Cytochrom_NNT"/>
    <property type="match status" value="1"/>
</dbReference>
<protein>
    <recommendedName>
        <fullName evidence="13">Cytochrome c-type protein</fullName>
    </recommendedName>
</protein>
<comment type="PTM">
    <text evidence="13">Binds 4 heme groups per subunit.</text>
</comment>
<evidence type="ECO:0000313" key="19">
    <source>
        <dbReference type="Proteomes" id="UP000183982"/>
    </source>
</evidence>
<feature type="binding site" description="covalent" evidence="14">
    <location>
        <position position="91"/>
    </location>
    <ligand>
        <name>heme</name>
        <dbReference type="ChEBI" id="CHEBI:30413"/>
        <label>2</label>
    </ligand>
</feature>
<dbReference type="SUPFAM" id="SSF48695">
    <property type="entry name" value="Multiheme cytochromes"/>
    <property type="match status" value="1"/>
</dbReference>
<dbReference type="PIRSF" id="PIRSF000013">
    <property type="entry name" value="4_hem_cytochrm_NapC"/>
    <property type="match status" value="1"/>
</dbReference>
<comment type="function">
    <text evidence="12">Mediates electron flow from quinones to the NapAB complex.</text>
</comment>
<feature type="binding site" description="axial binding residue" evidence="15">
    <location>
        <position position="67"/>
    </location>
    <ligand>
        <name>heme</name>
        <dbReference type="ChEBI" id="CHEBI:30413"/>
        <label>1</label>
    </ligand>
    <ligandPart>
        <name>Fe</name>
        <dbReference type="ChEBI" id="CHEBI:18248"/>
    </ligandPart>
</feature>
<evidence type="ECO:0000259" key="17">
    <source>
        <dbReference type="Pfam" id="PF03264"/>
    </source>
</evidence>
<dbReference type="GO" id="GO:0020037">
    <property type="term" value="F:heme binding"/>
    <property type="evidence" value="ECO:0007669"/>
    <property type="project" value="InterPro"/>
</dbReference>
<dbReference type="EMBL" id="FQZQ01000009">
    <property type="protein sequence ID" value="SHJ50259.1"/>
    <property type="molecule type" value="Genomic_DNA"/>
</dbReference>
<evidence type="ECO:0000256" key="1">
    <source>
        <dbReference type="ARBA" id="ARBA00004162"/>
    </source>
</evidence>
<feature type="binding site" description="covalent" evidence="14">
    <location>
        <position position="155"/>
    </location>
    <ligand>
        <name>heme</name>
        <dbReference type="ChEBI" id="CHEBI:30413"/>
        <label>3</label>
    </ligand>
</feature>
<keyword evidence="11 16" id="KW-0472">Membrane</keyword>
<dbReference type="STRING" id="1470563.SAMN05444000_109121"/>
<comment type="subcellular location">
    <subcellularLocation>
        <location evidence="1">Cell membrane</location>
        <topology evidence="1">Single-pass membrane protein</topology>
    </subcellularLocation>
</comment>
<comment type="cofactor">
    <cofactor evidence="14">
        <name>heme</name>
        <dbReference type="ChEBI" id="CHEBI:30413"/>
    </cofactor>
    <text evidence="14">Binds 4 heme groups per subunit.</text>
</comment>
<dbReference type="InterPro" id="IPR036280">
    <property type="entry name" value="Multihaem_cyt_sf"/>
</dbReference>
<evidence type="ECO:0000256" key="3">
    <source>
        <dbReference type="ARBA" id="ARBA00022448"/>
    </source>
</evidence>
<keyword evidence="8 13" id="KW-0249">Electron transport</keyword>
<feature type="binding site" description="covalent" evidence="14">
    <location>
        <position position="61"/>
    </location>
    <ligand>
        <name>heme</name>
        <dbReference type="ChEBI" id="CHEBI:30413"/>
        <label>1</label>
    </ligand>
</feature>
<dbReference type="PANTHER" id="PTHR30333:SF1">
    <property type="entry name" value="CYTOCHROME C-TYPE PROTEIN NAPC"/>
    <property type="match status" value="1"/>
</dbReference>
<gene>
    <name evidence="18" type="ORF">SAMN05444000_109121</name>
</gene>
<accession>A0A1M6JUB9</accession>
<keyword evidence="9 16" id="KW-1133">Transmembrane helix</keyword>
<evidence type="ECO:0000256" key="12">
    <source>
        <dbReference type="ARBA" id="ARBA00055242"/>
    </source>
</evidence>
<evidence type="ECO:0000256" key="16">
    <source>
        <dbReference type="SAM" id="Phobius"/>
    </source>
</evidence>
<feature type="binding site" description="covalent" evidence="14">
    <location>
        <position position="152"/>
    </location>
    <ligand>
        <name>heme</name>
        <dbReference type="ChEBI" id="CHEBI:30413"/>
        <label>3</label>
    </ligand>
</feature>
<feature type="binding site" description="axial binding residue" evidence="15">
    <location>
        <position position="193"/>
    </location>
    <ligand>
        <name>heme</name>
        <dbReference type="ChEBI" id="CHEBI:30413"/>
        <label>2</label>
    </ligand>
    <ligandPart>
        <name>Fe</name>
        <dbReference type="ChEBI" id="CHEBI:18248"/>
    </ligandPart>
</feature>
<name>A0A1M6JUB9_9RHOB</name>
<keyword evidence="10 13" id="KW-0408">Iron</keyword>
<dbReference type="FunFam" id="1.10.3820.10:FF:000001">
    <property type="entry name" value="Cytochrome c-type protein"/>
    <property type="match status" value="1"/>
</dbReference>
<comment type="similarity">
    <text evidence="2">Belongs to the NapC/NirT/NrfH family.</text>
</comment>
<reference evidence="19" key="1">
    <citation type="submission" date="2016-11" db="EMBL/GenBank/DDBJ databases">
        <authorList>
            <person name="Varghese N."/>
            <person name="Submissions S."/>
        </authorList>
    </citation>
    <scope>NUCLEOTIDE SEQUENCE [LARGE SCALE GENOMIC DNA]</scope>
    <source>
        <strain evidence="19">DSM 100564</strain>
    </source>
</reference>
<keyword evidence="4" id="KW-1003">Cell membrane</keyword>
<dbReference type="GO" id="GO:0009061">
    <property type="term" value="P:anaerobic respiration"/>
    <property type="evidence" value="ECO:0007669"/>
    <property type="project" value="TreeGrafter"/>
</dbReference>
<keyword evidence="5 13" id="KW-0349">Heme</keyword>
<feature type="transmembrane region" description="Helical" evidence="16">
    <location>
        <begin position="25"/>
        <end position="48"/>
    </location>
</feature>
<dbReference type="InterPro" id="IPR024717">
    <property type="entry name" value="NapC/NirT/NrfH"/>
</dbReference>
<evidence type="ECO:0000256" key="13">
    <source>
        <dbReference type="PIRNR" id="PIRNR000013"/>
    </source>
</evidence>
<proteinExistence type="inferred from homology"/>
<dbReference type="GO" id="GO:0019333">
    <property type="term" value="P:denitrification pathway"/>
    <property type="evidence" value="ECO:0007669"/>
    <property type="project" value="InterPro"/>
</dbReference>
<dbReference type="GO" id="GO:0009055">
    <property type="term" value="F:electron transfer activity"/>
    <property type="evidence" value="ECO:0007669"/>
    <property type="project" value="TreeGrafter"/>
</dbReference>
<evidence type="ECO:0000256" key="2">
    <source>
        <dbReference type="ARBA" id="ARBA00007395"/>
    </source>
</evidence>
<evidence type="ECO:0000256" key="5">
    <source>
        <dbReference type="ARBA" id="ARBA00022617"/>
    </source>
</evidence>
<dbReference type="Gene3D" id="1.10.3820.10">
    <property type="entry name" value="Di-heme elbow motif domain"/>
    <property type="match status" value="1"/>
</dbReference>
<keyword evidence="6 16" id="KW-0812">Transmembrane</keyword>
<dbReference type="OrthoDB" id="7360653at2"/>
<evidence type="ECO:0000256" key="6">
    <source>
        <dbReference type="ARBA" id="ARBA00022692"/>
    </source>
</evidence>
<feature type="binding site" description="covalent" evidence="14">
    <location>
        <position position="187"/>
    </location>
    <ligand>
        <name>heme</name>
        <dbReference type="ChEBI" id="CHEBI:30413"/>
        <label>4</label>
    </ligand>
</feature>
<dbReference type="Proteomes" id="UP000183982">
    <property type="component" value="Unassembled WGS sequence"/>
</dbReference>
<evidence type="ECO:0000313" key="18">
    <source>
        <dbReference type="EMBL" id="SHJ50259.1"/>
    </source>
</evidence>
<feature type="binding site" description="covalent" evidence="14">
    <location>
        <position position="184"/>
    </location>
    <ligand>
        <name>heme</name>
        <dbReference type="ChEBI" id="CHEBI:30413"/>
        <label>4</label>
    </ligand>
</feature>
<evidence type="ECO:0000256" key="10">
    <source>
        <dbReference type="ARBA" id="ARBA00023004"/>
    </source>
</evidence>
<evidence type="ECO:0000256" key="8">
    <source>
        <dbReference type="ARBA" id="ARBA00022982"/>
    </source>
</evidence>
<feature type="binding site" description="axial binding residue" evidence="15">
    <location>
        <position position="156"/>
    </location>
    <ligand>
        <name>heme</name>
        <dbReference type="ChEBI" id="CHEBI:30413"/>
        <label>3</label>
    </ligand>
    <ligandPart>
        <name>Fe</name>
        <dbReference type="ChEBI" id="CHEBI:18248"/>
    </ligandPart>
</feature>
<evidence type="ECO:0000256" key="11">
    <source>
        <dbReference type="ARBA" id="ARBA00023136"/>
    </source>
</evidence>
<dbReference type="GO" id="GO:0046872">
    <property type="term" value="F:metal ion binding"/>
    <property type="evidence" value="ECO:0007669"/>
    <property type="project" value="UniProtKB-KW"/>
</dbReference>
<feature type="binding site" description="axial binding residue" evidence="15">
    <location>
        <position position="188"/>
    </location>
    <ligand>
        <name>heme</name>
        <dbReference type="ChEBI" id="CHEBI:30413"/>
        <label>4</label>
    </ligand>
    <ligandPart>
        <name>Fe</name>
        <dbReference type="ChEBI" id="CHEBI:18248"/>
    </ligandPart>
</feature>
<evidence type="ECO:0000256" key="7">
    <source>
        <dbReference type="ARBA" id="ARBA00022723"/>
    </source>
</evidence>